<keyword evidence="3 6" id="KW-1133">Transmembrane helix</keyword>
<proteinExistence type="predicted"/>
<keyword evidence="2 6" id="KW-0812">Transmembrane</keyword>
<evidence type="ECO:0000256" key="3">
    <source>
        <dbReference type="ARBA" id="ARBA00022989"/>
    </source>
</evidence>
<organism evidence="8 9">
    <name type="scientific">Diacronema lutheri</name>
    <name type="common">Unicellular marine alga</name>
    <name type="synonym">Monochrysis lutheri</name>
    <dbReference type="NCBI Taxonomy" id="2081491"/>
    <lineage>
        <taxon>Eukaryota</taxon>
        <taxon>Haptista</taxon>
        <taxon>Haptophyta</taxon>
        <taxon>Pavlovophyceae</taxon>
        <taxon>Pavlovales</taxon>
        <taxon>Pavlovaceae</taxon>
        <taxon>Diacronema</taxon>
    </lineage>
</organism>
<dbReference type="Pfam" id="PF00520">
    <property type="entry name" value="Ion_trans"/>
    <property type="match status" value="1"/>
</dbReference>
<feature type="transmembrane region" description="Helical" evidence="6">
    <location>
        <begin position="389"/>
        <end position="408"/>
    </location>
</feature>
<feature type="domain" description="Ion transport" evidence="7">
    <location>
        <begin position="402"/>
        <end position="553"/>
    </location>
</feature>
<feature type="compositionally biased region" description="Polar residues" evidence="5">
    <location>
        <begin position="806"/>
        <end position="816"/>
    </location>
</feature>
<feature type="transmembrane region" description="Helical" evidence="6">
    <location>
        <begin position="519"/>
        <end position="544"/>
    </location>
</feature>
<dbReference type="Proteomes" id="UP000751190">
    <property type="component" value="Unassembled WGS sequence"/>
</dbReference>
<dbReference type="GO" id="GO:0005216">
    <property type="term" value="F:monoatomic ion channel activity"/>
    <property type="evidence" value="ECO:0007669"/>
    <property type="project" value="InterPro"/>
</dbReference>
<keyword evidence="9" id="KW-1185">Reference proteome</keyword>
<feature type="compositionally biased region" description="Pro residues" evidence="5">
    <location>
        <begin position="758"/>
        <end position="767"/>
    </location>
</feature>
<feature type="region of interest" description="Disordered" evidence="5">
    <location>
        <begin position="756"/>
        <end position="775"/>
    </location>
</feature>
<accession>A0A8J6CFZ0</accession>
<comment type="subcellular location">
    <subcellularLocation>
        <location evidence="1">Membrane</location>
        <topology evidence="1">Multi-pass membrane protein</topology>
    </subcellularLocation>
</comment>
<gene>
    <name evidence="8" type="ORF">KFE25_013598</name>
</gene>
<evidence type="ECO:0000256" key="1">
    <source>
        <dbReference type="ARBA" id="ARBA00004141"/>
    </source>
</evidence>
<evidence type="ECO:0000259" key="7">
    <source>
        <dbReference type="Pfam" id="PF00520"/>
    </source>
</evidence>
<feature type="region of interest" description="Disordered" evidence="5">
    <location>
        <begin position="9"/>
        <end position="56"/>
    </location>
</feature>
<dbReference type="GO" id="GO:0016020">
    <property type="term" value="C:membrane"/>
    <property type="evidence" value="ECO:0007669"/>
    <property type="project" value="UniProtKB-SubCell"/>
</dbReference>
<feature type="region of interest" description="Disordered" evidence="5">
    <location>
        <begin position="788"/>
        <end position="831"/>
    </location>
</feature>
<evidence type="ECO:0000256" key="6">
    <source>
        <dbReference type="SAM" id="Phobius"/>
    </source>
</evidence>
<protein>
    <recommendedName>
        <fullName evidence="7">Ion transport domain-containing protein</fullName>
    </recommendedName>
</protein>
<feature type="transmembrane region" description="Helical" evidence="6">
    <location>
        <begin position="345"/>
        <end position="369"/>
    </location>
</feature>
<sequence length="861" mass="93683">MGYTAAIVMAQRNRERESGRDSSDLESVNRLAAVPPHPNDRRARARPPVATRRKRRAMPHPFAHADLRVPEVEDGQVLVPLRQALYELDMREGMHGLFLFAGFFAFFFAHTLTALDATRGRRTVEWYAEAIKGSYDLVGGEENGWCIWEEGQINCYEPFQERGDVDAVIAFMERDLSSILRGVKHACPGCRLGLSSLDRDLRTLTLEEMICADFNFAPQFVTDGDPSTTEQFPRRNCSTSDPIWRDSPTVTSAPCCDDIKLGLASLTLVALNQITPTPSATLDRLNGPERPAALEHYATRSIDNHEPLVQVVVISPDMHAVGVSYTAEWKDARFLPRLVKCSVTYWSYFFAAYEPFLYLAAIFCVLSTVHEVFEQMGAALSAHELGANLVHPFMLFVEYPTIVLPWAVEFIGPTLDLRSYSLAVSIVELLMFLRLFQEGQVLPPFRLVVRTLIYALPQLLWFTVAMATTVCVFAGINMQLFGAVDDSFAEYGDAFLSMFSVVIEGASNEGPAFDLSTSGANLMFLVTNLFLFLIVAQFFIAILVGSFDQTRESEGQLAAELGLPAGCEDVGEPIGVMERARRFVTYQLAYRHWGVFAPTLHRQISALLREAEGRAEAASLGLQSEYVRGPLLFTHAQLVAALGESVTDHLLLEYGAEVTYAHLVPDSALFRKLGPNERPREAQEAVGVEAAVSTSGAKPTPTPPAARCKVGASSGPFLPALEAALCGLGAGHERRAPPPSRARVGDVMWAGAAIAPPVGQPPTPSSPTSPTGTYKGAATVESVGALQRADGAPAAEEPPAHVTGAQACSASRSASVPATRADGGRDALRRAAPAVVRPRVVTAGRAGGASRVQREWEHQRK</sequence>
<name>A0A8J6CFZ0_DIALT</name>
<evidence type="ECO:0000256" key="5">
    <source>
        <dbReference type="SAM" id="MobiDB-lite"/>
    </source>
</evidence>
<evidence type="ECO:0000313" key="8">
    <source>
        <dbReference type="EMBL" id="KAG8468515.1"/>
    </source>
</evidence>
<evidence type="ECO:0000256" key="2">
    <source>
        <dbReference type="ARBA" id="ARBA00022692"/>
    </source>
</evidence>
<feature type="transmembrane region" description="Helical" evidence="6">
    <location>
        <begin position="456"/>
        <end position="476"/>
    </location>
</feature>
<dbReference type="EMBL" id="JAGTXO010000004">
    <property type="protein sequence ID" value="KAG8468515.1"/>
    <property type="molecule type" value="Genomic_DNA"/>
</dbReference>
<dbReference type="InterPro" id="IPR005821">
    <property type="entry name" value="Ion_trans_dom"/>
</dbReference>
<reference evidence="8" key="1">
    <citation type="submission" date="2021-05" db="EMBL/GenBank/DDBJ databases">
        <title>The genome of the haptophyte Pavlova lutheri (Diacronema luteri, Pavlovales) - a model for lipid biosynthesis in eukaryotic algae.</title>
        <authorList>
            <person name="Hulatt C.J."/>
            <person name="Posewitz M.C."/>
        </authorList>
    </citation>
    <scope>NUCLEOTIDE SEQUENCE</scope>
    <source>
        <strain evidence="8">NIVA-4/92</strain>
    </source>
</reference>
<evidence type="ECO:0000256" key="4">
    <source>
        <dbReference type="ARBA" id="ARBA00023136"/>
    </source>
</evidence>
<dbReference type="Gene3D" id="1.10.287.70">
    <property type="match status" value="1"/>
</dbReference>
<feature type="region of interest" description="Disordered" evidence="5">
    <location>
        <begin position="685"/>
        <end position="706"/>
    </location>
</feature>
<dbReference type="AlphaFoldDB" id="A0A8J6CFZ0"/>
<comment type="caution">
    <text evidence="8">The sequence shown here is derived from an EMBL/GenBank/DDBJ whole genome shotgun (WGS) entry which is preliminary data.</text>
</comment>
<keyword evidence="4 6" id="KW-0472">Membrane</keyword>
<feature type="compositionally biased region" description="Basic and acidic residues" evidence="5">
    <location>
        <begin position="12"/>
        <end position="23"/>
    </location>
</feature>
<evidence type="ECO:0000313" key="9">
    <source>
        <dbReference type="Proteomes" id="UP000751190"/>
    </source>
</evidence>
<feature type="transmembrane region" description="Helical" evidence="6">
    <location>
        <begin position="96"/>
        <end position="115"/>
    </location>
</feature>